<proteinExistence type="predicted"/>
<protein>
    <submittedName>
        <fullName evidence="1">DNA-binding protein WhiA</fullName>
    </submittedName>
</protein>
<evidence type="ECO:0000313" key="2">
    <source>
        <dbReference type="Proteomes" id="UP000594014"/>
    </source>
</evidence>
<sequence length="317" mass="35346">MSFSATTKNEIARIESEKKCCKLAEIAGFIRMCGTIKLSGGGKINVVLLTENPAVARHFKKLIRAYFGTNAGLVIAKTNILKKSHYYELTIDSAMNAEQILRETGILMVREGCNYISDGIYSDLIKTKCCRKAYLRGVFLGAGTISDPEKAYHLEIVCNSEILSNDVKKLVNSFGLHSKSVVRKNSHVVYLKEAEQIIDFLNILGAHGQLLDFENVRIMKEMRNKTNRINNCDSANLDKTINASARQMDNIRLIESVRGLASLPEKLQAAAELRLENPEASLIELAEMMDPPIGKSGINHRFKKLEEIAEKIRAVQS</sequence>
<dbReference type="EMBL" id="CP042469">
    <property type="protein sequence ID" value="QOX65645.1"/>
    <property type="molecule type" value="Genomic_DNA"/>
</dbReference>
<dbReference type="Proteomes" id="UP000594014">
    <property type="component" value="Chromosome"/>
</dbReference>
<organism evidence="1 2">
    <name type="scientific">Anoxybacterium hadale</name>
    <dbReference type="NCBI Taxonomy" id="3408580"/>
    <lineage>
        <taxon>Bacteria</taxon>
        <taxon>Bacillati</taxon>
        <taxon>Bacillota</taxon>
        <taxon>Clostridia</taxon>
        <taxon>Peptostreptococcales</taxon>
        <taxon>Anaerovoracaceae</taxon>
        <taxon>Anoxybacterium</taxon>
    </lineage>
</organism>
<reference evidence="1" key="1">
    <citation type="submission" date="2019-08" db="EMBL/GenBank/DDBJ databases">
        <title>Genome sequence of Clostridiales bacterium MT110.</title>
        <authorList>
            <person name="Cao J."/>
        </authorList>
    </citation>
    <scope>NUCLEOTIDE SEQUENCE</scope>
    <source>
        <strain evidence="1">MT110</strain>
    </source>
</reference>
<keyword evidence="2" id="KW-1185">Reference proteome</keyword>
<name>A0ACD1AH35_9FIRM</name>
<evidence type="ECO:0000313" key="1">
    <source>
        <dbReference type="EMBL" id="QOX65645.1"/>
    </source>
</evidence>
<accession>A0ACD1AH35</accession>
<gene>
    <name evidence="1" type="primary">whiA</name>
    <name evidence="1" type="ORF">FRZ06_20970</name>
</gene>
<keyword evidence="1" id="KW-0238">DNA-binding</keyword>